<evidence type="ECO:0000256" key="2">
    <source>
        <dbReference type="ARBA" id="ARBA00022561"/>
    </source>
</evidence>
<organism evidence="4">
    <name type="scientific">Leviviridae sp</name>
    <dbReference type="NCBI Taxonomy" id="2027243"/>
    <lineage>
        <taxon>Viruses</taxon>
        <taxon>Riboviria</taxon>
        <taxon>Orthornavirae</taxon>
        <taxon>Lenarviricota</taxon>
        <taxon>Leviviricetes</taxon>
        <taxon>Norzivirales</taxon>
        <taxon>Fiersviridae</taxon>
    </lineage>
</organism>
<proteinExistence type="predicted"/>
<evidence type="ECO:0000313" key="4">
    <source>
        <dbReference type="EMBL" id="QDH90191.1"/>
    </source>
</evidence>
<evidence type="ECO:0000256" key="3">
    <source>
        <dbReference type="ARBA" id="ARBA00022844"/>
    </source>
</evidence>
<keyword evidence="2" id="KW-0167">Capsid protein</keyword>
<keyword evidence="3" id="KW-0946">Virion</keyword>
<comment type="subcellular location">
    <subcellularLocation>
        <location evidence="1">Virion</location>
    </subcellularLocation>
</comment>
<protein>
    <submittedName>
        <fullName evidence="4">Uncharacterized protein</fullName>
    </submittedName>
</protein>
<gene>
    <name evidence="4" type="ORF">H3Bulk42195_000003</name>
</gene>
<sequence length="137" mass="15132">MAQRGNITLTDAATTPVNRVYYPVKSAGDILGWQDRTQSVYAGQNRLTVSQRVATKSTKAHKISWKLETPILEQTSPSTSTGIQPAPTVAYTPVGTIELVLPDRMSLQERKDLLAQMRDLIAEAIVTAQVQDLDFIY</sequence>
<accession>A0A514D9A2</accession>
<dbReference type="EMBL" id="MN035335">
    <property type="protein sequence ID" value="QDH90191.1"/>
    <property type="molecule type" value="Genomic_RNA"/>
</dbReference>
<dbReference type="InterPro" id="IPR015954">
    <property type="entry name" value="Phage_RNA-type_capsid"/>
</dbReference>
<evidence type="ECO:0000256" key="1">
    <source>
        <dbReference type="ARBA" id="ARBA00004328"/>
    </source>
</evidence>
<dbReference type="Gene3D" id="3.30.380.10">
    <property type="entry name" value="MS2 Viral Coat Protein"/>
    <property type="match status" value="1"/>
</dbReference>
<dbReference type="GO" id="GO:0019028">
    <property type="term" value="C:viral capsid"/>
    <property type="evidence" value="ECO:0007669"/>
    <property type="project" value="UniProtKB-KW"/>
</dbReference>
<name>A0A514D9A2_9VIRU</name>
<reference evidence="4" key="1">
    <citation type="submission" date="2019-05" db="EMBL/GenBank/DDBJ databases">
        <title>Metatranscriptomic reconstruction reveals RNA viruses with the potential to shape carbon cycling in soil.</title>
        <authorList>
            <person name="Starr E.P."/>
            <person name="Nuccio E."/>
            <person name="Pett-Ridge J."/>
            <person name="Banfield J.F."/>
            <person name="Firestone M.K."/>
        </authorList>
    </citation>
    <scope>NUCLEOTIDE SEQUENCE</scope>
    <source>
        <strain evidence="4">H3_Bulk_42_scaffold_195</strain>
    </source>
</reference>
<dbReference type="SUPFAM" id="SSF55405">
    <property type="entry name" value="RNA bacteriophage capsid protein"/>
    <property type="match status" value="1"/>
</dbReference>